<dbReference type="EMBL" id="MPDP01000258">
    <property type="protein sequence ID" value="KAK1466630.1"/>
    <property type="molecule type" value="Genomic_DNA"/>
</dbReference>
<keyword evidence="1" id="KW-0812">Transmembrane</keyword>
<gene>
    <name evidence="2" type="ORF">CCUS01_07240</name>
</gene>
<protein>
    <submittedName>
        <fullName evidence="2">Pisatin demethylase</fullName>
    </submittedName>
</protein>
<reference evidence="2" key="1">
    <citation type="submission" date="2016-11" db="EMBL/GenBank/DDBJ databases">
        <title>The genome sequence of Colletotrichum cuscutae.</title>
        <authorList>
            <person name="Baroncelli R."/>
        </authorList>
    </citation>
    <scope>NUCLEOTIDE SEQUENCE</scope>
    <source>
        <strain evidence="2">IMI 304802</strain>
    </source>
</reference>
<accession>A0AAI9UY23</accession>
<sequence>MAVISEVVASVSAHLPILIVGILAIHLVRNFVRRGVSKIPGPFLAKISNIWRFVDVARGRAHETHIKLHARYGQYVRLGPNLVSVQNLEAMKIIYGANKGYRKVSSTCHGEFVAFAECRIGSPIQPRHTAEATQGLIRGPIYDYHRLPNL</sequence>
<evidence type="ECO:0000256" key="1">
    <source>
        <dbReference type="SAM" id="Phobius"/>
    </source>
</evidence>
<keyword evidence="3" id="KW-1185">Reference proteome</keyword>
<name>A0AAI9UY23_9PEZI</name>
<evidence type="ECO:0000313" key="3">
    <source>
        <dbReference type="Proteomes" id="UP001239213"/>
    </source>
</evidence>
<organism evidence="2 3">
    <name type="scientific">Colletotrichum cuscutae</name>
    <dbReference type="NCBI Taxonomy" id="1209917"/>
    <lineage>
        <taxon>Eukaryota</taxon>
        <taxon>Fungi</taxon>
        <taxon>Dikarya</taxon>
        <taxon>Ascomycota</taxon>
        <taxon>Pezizomycotina</taxon>
        <taxon>Sordariomycetes</taxon>
        <taxon>Hypocreomycetidae</taxon>
        <taxon>Glomerellales</taxon>
        <taxon>Glomerellaceae</taxon>
        <taxon>Colletotrichum</taxon>
        <taxon>Colletotrichum acutatum species complex</taxon>
    </lineage>
</organism>
<dbReference type="GO" id="GO:0004497">
    <property type="term" value="F:monooxygenase activity"/>
    <property type="evidence" value="ECO:0007669"/>
    <property type="project" value="InterPro"/>
</dbReference>
<keyword evidence="1" id="KW-0472">Membrane</keyword>
<dbReference type="GO" id="GO:0020037">
    <property type="term" value="F:heme binding"/>
    <property type="evidence" value="ECO:0007669"/>
    <property type="project" value="InterPro"/>
</dbReference>
<feature type="transmembrane region" description="Helical" evidence="1">
    <location>
        <begin position="6"/>
        <end position="28"/>
    </location>
</feature>
<dbReference type="GO" id="GO:0016705">
    <property type="term" value="F:oxidoreductase activity, acting on paired donors, with incorporation or reduction of molecular oxygen"/>
    <property type="evidence" value="ECO:0007669"/>
    <property type="project" value="InterPro"/>
</dbReference>
<proteinExistence type="predicted"/>
<keyword evidence="1" id="KW-1133">Transmembrane helix</keyword>
<comment type="caution">
    <text evidence="2">The sequence shown here is derived from an EMBL/GenBank/DDBJ whole genome shotgun (WGS) entry which is preliminary data.</text>
</comment>
<evidence type="ECO:0000313" key="2">
    <source>
        <dbReference type="EMBL" id="KAK1466630.1"/>
    </source>
</evidence>
<dbReference type="GO" id="GO:0005506">
    <property type="term" value="F:iron ion binding"/>
    <property type="evidence" value="ECO:0007669"/>
    <property type="project" value="InterPro"/>
</dbReference>
<dbReference type="AlphaFoldDB" id="A0AAI9UY23"/>
<dbReference type="InterPro" id="IPR036396">
    <property type="entry name" value="Cyt_P450_sf"/>
</dbReference>
<dbReference type="SUPFAM" id="SSF48264">
    <property type="entry name" value="Cytochrome P450"/>
    <property type="match status" value="1"/>
</dbReference>
<dbReference type="Gene3D" id="1.10.630.10">
    <property type="entry name" value="Cytochrome P450"/>
    <property type="match status" value="1"/>
</dbReference>
<dbReference type="Proteomes" id="UP001239213">
    <property type="component" value="Unassembled WGS sequence"/>
</dbReference>